<dbReference type="PANTHER" id="PTHR11353">
    <property type="entry name" value="CHAPERONIN"/>
    <property type="match status" value="1"/>
</dbReference>
<keyword evidence="5 8" id="KW-0067">ATP-binding</keyword>
<dbReference type="AlphaFoldDB" id="A0A0C9YCB8"/>
<evidence type="ECO:0000256" key="6">
    <source>
        <dbReference type="ARBA" id="ARBA00023186"/>
    </source>
</evidence>
<evidence type="ECO:0000256" key="3">
    <source>
        <dbReference type="ARBA" id="ARBA00022490"/>
    </source>
</evidence>
<dbReference type="Pfam" id="PF00118">
    <property type="entry name" value="Cpn60_TCP1"/>
    <property type="match status" value="1"/>
</dbReference>
<dbReference type="InterPro" id="IPR012721">
    <property type="entry name" value="Chap_CCT_theta"/>
</dbReference>
<dbReference type="OrthoDB" id="1748577at2759"/>
<keyword evidence="6 8" id="KW-0143">Chaperone</keyword>
<proteinExistence type="inferred from homology"/>
<dbReference type="PROSITE" id="PS00750">
    <property type="entry name" value="TCP1_1"/>
    <property type="match status" value="1"/>
</dbReference>
<dbReference type="GO" id="GO:0051082">
    <property type="term" value="F:unfolded protein binding"/>
    <property type="evidence" value="ECO:0007669"/>
    <property type="project" value="InterPro"/>
</dbReference>
<accession>A0A0C9YCB8</accession>
<keyword evidence="4 8" id="KW-0547">Nucleotide-binding</keyword>
<dbReference type="InterPro" id="IPR027409">
    <property type="entry name" value="GroEL-like_apical_dom_sf"/>
</dbReference>
<organism evidence="9 10">
    <name type="scientific">Laccaria amethystina LaAM-08-1</name>
    <dbReference type="NCBI Taxonomy" id="1095629"/>
    <lineage>
        <taxon>Eukaryota</taxon>
        <taxon>Fungi</taxon>
        <taxon>Dikarya</taxon>
        <taxon>Basidiomycota</taxon>
        <taxon>Agaricomycotina</taxon>
        <taxon>Agaricomycetes</taxon>
        <taxon>Agaricomycetidae</taxon>
        <taxon>Agaricales</taxon>
        <taxon>Agaricineae</taxon>
        <taxon>Hydnangiaceae</taxon>
        <taxon>Laccaria</taxon>
    </lineage>
</organism>
<dbReference type="InterPro" id="IPR027413">
    <property type="entry name" value="GROEL-like_equatorial_sf"/>
</dbReference>
<dbReference type="PRINTS" id="PR00304">
    <property type="entry name" value="TCOMPLEXTCP1"/>
</dbReference>
<dbReference type="SUPFAM" id="SSF48592">
    <property type="entry name" value="GroEL equatorial domain-like"/>
    <property type="match status" value="1"/>
</dbReference>
<dbReference type="Proteomes" id="UP000054477">
    <property type="component" value="Unassembled WGS sequence"/>
</dbReference>
<dbReference type="GO" id="GO:0016887">
    <property type="term" value="F:ATP hydrolysis activity"/>
    <property type="evidence" value="ECO:0007669"/>
    <property type="project" value="InterPro"/>
</dbReference>
<evidence type="ECO:0000313" key="10">
    <source>
        <dbReference type="Proteomes" id="UP000054477"/>
    </source>
</evidence>
<dbReference type="SUPFAM" id="SSF54849">
    <property type="entry name" value="GroEL-intermediate domain like"/>
    <property type="match status" value="1"/>
</dbReference>
<dbReference type="SUPFAM" id="SSF52029">
    <property type="entry name" value="GroEL apical domain-like"/>
    <property type="match status" value="1"/>
</dbReference>
<dbReference type="InterPro" id="IPR027410">
    <property type="entry name" value="TCP-1-like_intermed_sf"/>
</dbReference>
<name>A0A0C9YCB8_9AGAR</name>
<keyword evidence="3" id="KW-0963">Cytoplasm</keyword>
<dbReference type="STRING" id="1095629.A0A0C9YCB8"/>
<evidence type="ECO:0000256" key="1">
    <source>
        <dbReference type="ARBA" id="ARBA00004496"/>
    </source>
</evidence>
<sequence length="561" mass="60196">MSLKVPKSNNLQIFKDGYKQFQGLDEAVLRNIQAVNELSDLVRTSFGPNGRNKLLINHLGRLFVTSDAATIIREIEVVHPAAKLVVMASQAQEAEMGDATNLVLILAGDLLKKAENLLIMGLHPSEVIIGYDLASIKAQSELEKLASFKLPSPMTQATLASALKPAIASKQYGYEDTLASLVAEAALAIMPANAKNFNVDNIRVVKIMGGSLSGSRVVQGMVFGREPEGMVKKVTRGKVAVFTGALDVAQTETKGTVLIKNAEEMLNFTTGEEKHMEKVIKEIADSGIKVIIAGSSVGELALHYINRFDIAVLKVLSKFELRRLCRVVNATPLARLGAPTPEEAGFVDIFETIEVGGDRVTVLRQLILGDNGFDPTTEGEKTRTATIVLRGATSNHLDDLERAVDDGVNVIKSLIKDPRLVPGAGSSELELAKRVDLYGSGLKGLSQHAVKKFASALEVVPRTLAENALGGAEGNEVLSRLWAKHEQKGGESWGVDVEVETDGTLQADQHKIYDSLAAKTWAIRLATEAAVSVLSVDSIIMSKPAGGPKVPQQAGNWDADD</sequence>
<dbReference type="GO" id="GO:0140662">
    <property type="term" value="F:ATP-dependent protein folding chaperone"/>
    <property type="evidence" value="ECO:0007669"/>
    <property type="project" value="InterPro"/>
</dbReference>
<dbReference type="CDD" id="cd03341">
    <property type="entry name" value="TCP1_theta"/>
    <property type="match status" value="1"/>
</dbReference>
<dbReference type="Gene3D" id="3.50.7.10">
    <property type="entry name" value="GroEL"/>
    <property type="match status" value="1"/>
</dbReference>
<evidence type="ECO:0000313" key="9">
    <source>
        <dbReference type="EMBL" id="KIK07952.1"/>
    </source>
</evidence>
<keyword evidence="10" id="KW-1185">Reference proteome</keyword>
<reference evidence="9 10" key="1">
    <citation type="submission" date="2014-04" db="EMBL/GenBank/DDBJ databases">
        <authorList>
            <consortium name="DOE Joint Genome Institute"/>
            <person name="Kuo A."/>
            <person name="Kohler A."/>
            <person name="Nagy L.G."/>
            <person name="Floudas D."/>
            <person name="Copeland A."/>
            <person name="Barry K.W."/>
            <person name="Cichocki N."/>
            <person name="Veneault-Fourrey C."/>
            <person name="LaButti K."/>
            <person name="Lindquist E.A."/>
            <person name="Lipzen A."/>
            <person name="Lundell T."/>
            <person name="Morin E."/>
            <person name="Murat C."/>
            <person name="Sun H."/>
            <person name="Tunlid A."/>
            <person name="Henrissat B."/>
            <person name="Grigoriev I.V."/>
            <person name="Hibbett D.S."/>
            <person name="Martin F."/>
            <person name="Nordberg H.P."/>
            <person name="Cantor M.N."/>
            <person name="Hua S.X."/>
        </authorList>
    </citation>
    <scope>NUCLEOTIDE SEQUENCE [LARGE SCALE GENOMIC DNA]</scope>
    <source>
        <strain evidence="9 10">LaAM-08-1</strain>
    </source>
</reference>
<gene>
    <name evidence="9" type="ORF">K443DRAFT_672834</name>
</gene>
<evidence type="ECO:0000256" key="4">
    <source>
        <dbReference type="ARBA" id="ARBA00022741"/>
    </source>
</evidence>
<dbReference type="HOGENOM" id="CLU_008891_4_2_1"/>
<dbReference type="GO" id="GO:0005524">
    <property type="term" value="F:ATP binding"/>
    <property type="evidence" value="ECO:0007669"/>
    <property type="project" value="UniProtKB-KW"/>
</dbReference>
<evidence type="ECO:0000256" key="2">
    <source>
        <dbReference type="ARBA" id="ARBA00008020"/>
    </source>
</evidence>
<comment type="similarity">
    <text evidence="2 8">Belongs to the TCP-1 chaperonin family.</text>
</comment>
<reference evidence="10" key="2">
    <citation type="submission" date="2015-01" db="EMBL/GenBank/DDBJ databases">
        <title>Evolutionary Origins and Diversification of the Mycorrhizal Mutualists.</title>
        <authorList>
            <consortium name="DOE Joint Genome Institute"/>
            <consortium name="Mycorrhizal Genomics Consortium"/>
            <person name="Kohler A."/>
            <person name="Kuo A."/>
            <person name="Nagy L.G."/>
            <person name="Floudas D."/>
            <person name="Copeland A."/>
            <person name="Barry K.W."/>
            <person name="Cichocki N."/>
            <person name="Veneault-Fourrey C."/>
            <person name="LaButti K."/>
            <person name="Lindquist E.A."/>
            <person name="Lipzen A."/>
            <person name="Lundell T."/>
            <person name="Morin E."/>
            <person name="Murat C."/>
            <person name="Riley R."/>
            <person name="Ohm R."/>
            <person name="Sun H."/>
            <person name="Tunlid A."/>
            <person name="Henrissat B."/>
            <person name="Grigoriev I.V."/>
            <person name="Hibbett D.S."/>
            <person name="Martin F."/>
        </authorList>
    </citation>
    <scope>NUCLEOTIDE SEQUENCE [LARGE SCALE GENOMIC DNA]</scope>
    <source>
        <strain evidence="10">LaAM-08-1</strain>
    </source>
</reference>
<dbReference type="FunFam" id="3.50.7.10:FF:000008">
    <property type="entry name" value="T-complex protein 1 subunit theta"/>
    <property type="match status" value="1"/>
</dbReference>
<dbReference type="Gene3D" id="3.30.260.10">
    <property type="entry name" value="TCP-1-like chaperonin intermediate domain"/>
    <property type="match status" value="1"/>
</dbReference>
<evidence type="ECO:0000256" key="7">
    <source>
        <dbReference type="ARBA" id="ARBA00029602"/>
    </source>
</evidence>
<evidence type="ECO:0000256" key="5">
    <source>
        <dbReference type="ARBA" id="ARBA00022840"/>
    </source>
</evidence>
<evidence type="ECO:0000256" key="8">
    <source>
        <dbReference type="RuleBase" id="RU004187"/>
    </source>
</evidence>
<comment type="subcellular location">
    <subcellularLocation>
        <location evidence="1">Cytoplasm</location>
    </subcellularLocation>
</comment>
<dbReference type="GO" id="GO:0005832">
    <property type="term" value="C:chaperonin-containing T-complex"/>
    <property type="evidence" value="ECO:0007669"/>
    <property type="project" value="UniProtKB-ARBA"/>
</dbReference>
<dbReference type="InterPro" id="IPR017998">
    <property type="entry name" value="Chaperone_TCP-1"/>
</dbReference>
<dbReference type="InterPro" id="IPR002423">
    <property type="entry name" value="Cpn60/GroEL/TCP-1"/>
</dbReference>
<protein>
    <recommendedName>
        <fullName evidence="7">CCT-theta</fullName>
    </recommendedName>
</protein>
<dbReference type="NCBIfam" id="TIGR02346">
    <property type="entry name" value="chap_CCT_theta"/>
    <property type="match status" value="1"/>
</dbReference>
<dbReference type="InterPro" id="IPR002194">
    <property type="entry name" value="Chaperonin_TCP-1_CS"/>
</dbReference>
<dbReference type="Gene3D" id="1.10.560.10">
    <property type="entry name" value="GroEL-like equatorial domain"/>
    <property type="match status" value="1"/>
</dbReference>
<dbReference type="EMBL" id="KN838544">
    <property type="protein sequence ID" value="KIK07952.1"/>
    <property type="molecule type" value="Genomic_DNA"/>
</dbReference>